<evidence type="ECO:0000313" key="16">
    <source>
        <dbReference type="Proteomes" id="UP000198372"/>
    </source>
</evidence>
<dbReference type="GO" id="GO:0008419">
    <property type="term" value="F:RNA lariat debranching enzyme activity"/>
    <property type="evidence" value="ECO:0007669"/>
    <property type="project" value="TreeGrafter"/>
</dbReference>
<keyword evidence="11" id="KW-0464">Manganese</keyword>
<dbReference type="SUPFAM" id="SSF56300">
    <property type="entry name" value="Metallo-dependent phosphatases"/>
    <property type="match status" value="1"/>
</dbReference>
<feature type="region of interest" description="Disordered" evidence="13">
    <location>
        <begin position="582"/>
        <end position="607"/>
    </location>
</feature>
<keyword evidence="10" id="KW-0408">Iron</keyword>
<keyword evidence="8" id="KW-0378">Hydrolase</keyword>
<evidence type="ECO:0000256" key="4">
    <source>
        <dbReference type="ARBA" id="ARBA00004123"/>
    </source>
</evidence>
<evidence type="ECO:0000256" key="11">
    <source>
        <dbReference type="ARBA" id="ARBA00023211"/>
    </source>
</evidence>
<evidence type="ECO:0000256" key="3">
    <source>
        <dbReference type="ARBA" id="ARBA00001954"/>
    </source>
</evidence>
<dbReference type="GO" id="GO:0000398">
    <property type="term" value="P:mRNA splicing, via spliceosome"/>
    <property type="evidence" value="ECO:0007669"/>
    <property type="project" value="TreeGrafter"/>
</dbReference>
<dbReference type="AlphaFoldDB" id="A0A238F257"/>
<evidence type="ECO:0000256" key="2">
    <source>
        <dbReference type="ARBA" id="ARBA00001947"/>
    </source>
</evidence>
<name>A0A238F257_9BASI</name>
<dbReference type="InterPro" id="IPR041816">
    <property type="entry name" value="Dbr1_N"/>
</dbReference>
<keyword evidence="9" id="KW-0862">Zinc</keyword>
<dbReference type="GO" id="GO:0005634">
    <property type="term" value="C:nucleus"/>
    <property type="evidence" value="ECO:0007669"/>
    <property type="project" value="UniProtKB-SubCell"/>
</dbReference>
<feature type="compositionally biased region" description="Acidic residues" evidence="13">
    <location>
        <begin position="300"/>
        <end position="314"/>
    </location>
</feature>
<dbReference type="STRING" id="269621.A0A238F257"/>
<protein>
    <submittedName>
        <fullName evidence="15">BQ2448_5741 protein</fullName>
    </submittedName>
</protein>
<evidence type="ECO:0000256" key="8">
    <source>
        <dbReference type="ARBA" id="ARBA00022801"/>
    </source>
</evidence>
<keyword evidence="16" id="KW-1185">Reference proteome</keyword>
<dbReference type="InterPro" id="IPR004843">
    <property type="entry name" value="Calcineurin-like_PHP"/>
</dbReference>
<feature type="compositionally biased region" description="Polar residues" evidence="13">
    <location>
        <begin position="277"/>
        <end position="297"/>
    </location>
</feature>
<evidence type="ECO:0000256" key="6">
    <source>
        <dbReference type="ARBA" id="ARBA00022664"/>
    </source>
</evidence>
<reference evidence="16" key="1">
    <citation type="submission" date="2016-09" db="EMBL/GenBank/DDBJ databases">
        <authorList>
            <person name="Jeantristanb JTB J.-T."/>
            <person name="Ricardo R."/>
        </authorList>
    </citation>
    <scope>NUCLEOTIDE SEQUENCE [LARGE SCALE GENOMIC DNA]</scope>
</reference>
<evidence type="ECO:0000256" key="13">
    <source>
        <dbReference type="SAM" id="MobiDB-lite"/>
    </source>
</evidence>
<evidence type="ECO:0000256" key="1">
    <source>
        <dbReference type="ARBA" id="ARBA00001936"/>
    </source>
</evidence>
<comment type="subcellular location">
    <subcellularLocation>
        <location evidence="4">Nucleus</location>
    </subcellularLocation>
</comment>
<comment type="similarity">
    <text evidence="5">Belongs to the lariat debranching enzyme family.</text>
</comment>
<evidence type="ECO:0000256" key="7">
    <source>
        <dbReference type="ARBA" id="ARBA00022723"/>
    </source>
</evidence>
<gene>
    <name evidence="15" type="ORF">BQ2448_5741</name>
</gene>
<dbReference type="InterPro" id="IPR007708">
    <property type="entry name" value="DBR1_C"/>
</dbReference>
<dbReference type="InterPro" id="IPR029052">
    <property type="entry name" value="Metallo-depent_PP-like"/>
</dbReference>
<sequence length="607" mass="66857">MRIAIVGCSHGSLDDIYASVERCNAEARVKGEPGIELLLCCGDFQAMRCPSDLHAMACPPKYRSLGDFAQYYSEQKRAPCLTIVIGGNHESSGYMWECFHGGWLAPDIYFLGFAGCVLVDGWLRIAGASGIWKGPDFRKGHYEMVPFDDSTIRSVYHIREYEVARLTQLETQGPRVDIFLSHDWPLGIEQFGNKNSLIRQKPYFKDEVSWFASMPYFGPSSFGSQQHAHTHVQIASNTLGSPPLQHLLSRLRPSYWFSAHLHVKFAALVDHVRGSPRQPQTSISTSIAQAQRTTSHSNPDEIEIDKDEDEDDSDCANHGSKGRGAEGELTSSALLSPEQLNKRSRSVRNPDEIAMVDDDSAGTERQKHQVDDEDVAHPLSCPLENEDGGKVLDSGKDVDVARSSEPPRAGQPACPSAATTRFLALSKPGTRSGFLQVIDISKHHTSPMALTDPKASAHVPTIKSETANELNADHKQPKLYFDPHWLSIIKAFAPFFSTDRRATPLPPPAQLNELVAQAYAWITKSAPNGGQVEIAHVQQFSRTAPGFGEPGWDSPLPTWYTNPQTEALCALLGIDNRINPPPPALPCDHVQQADTTSDHPLTLTQTQ</sequence>
<dbReference type="SMART" id="SM01124">
    <property type="entry name" value="DBR1"/>
    <property type="match status" value="1"/>
</dbReference>
<evidence type="ECO:0000313" key="15">
    <source>
        <dbReference type="EMBL" id="SCV67095.1"/>
    </source>
</evidence>
<evidence type="ECO:0000256" key="9">
    <source>
        <dbReference type="ARBA" id="ARBA00022833"/>
    </source>
</evidence>
<dbReference type="EMBL" id="FMSP01000001">
    <property type="protein sequence ID" value="SCV67095.1"/>
    <property type="molecule type" value="Genomic_DNA"/>
</dbReference>
<comment type="cofactor">
    <cofactor evidence="1">
        <name>Mn(2+)</name>
        <dbReference type="ChEBI" id="CHEBI:29035"/>
    </cofactor>
</comment>
<keyword evidence="12" id="KW-0539">Nucleus</keyword>
<dbReference type="Proteomes" id="UP000198372">
    <property type="component" value="Unassembled WGS sequence"/>
</dbReference>
<dbReference type="PANTHER" id="PTHR12849:SF0">
    <property type="entry name" value="LARIAT DEBRANCHING ENZYME"/>
    <property type="match status" value="1"/>
</dbReference>
<comment type="cofactor">
    <cofactor evidence="2">
        <name>Zn(2+)</name>
        <dbReference type="ChEBI" id="CHEBI:29105"/>
    </cofactor>
</comment>
<dbReference type="GO" id="GO:0046872">
    <property type="term" value="F:metal ion binding"/>
    <property type="evidence" value="ECO:0007669"/>
    <property type="project" value="UniProtKB-KW"/>
</dbReference>
<evidence type="ECO:0000256" key="5">
    <source>
        <dbReference type="ARBA" id="ARBA00006045"/>
    </source>
</evidence>
<dbReference type="PANTHER" id="PTHR12849">
    <property type="entry name" value="RNA LARIAT DEBRANCHING ENZYME"/>
    <property type="match status" value="1"/>
</dbReference>
<dbReference type="OrthoDB" id="407609at2759"/>
<evidence type="ECO:0000256" key="10">
    <source>
        <dbReference type="ARBA" id="ARBA00023004"/>
    </source>
</evidence>
<dbReference type="CDD" id="cd00844">
    <property type="entry name" value="MPP_Dbr1_N"/>
    <property type="match status" value="1"/>
</dbReference>
<evidence type="ECO:0000259" key="14">
    <source>
        <dbReference type="SMART" id="SM01124"/>
    </source>
</evidence>
<feature type="compositionally biased region" description="Polar residues" evidence="13">
    <location>
        <begin position="592"/>
        <end position="607"/>
    </location>
</feature>
<accession>A0A238F257</accession>
<organism evidence="15 16">
    <name type="scientific">Microbotryum intermedium</name>
    <dbReference type="NCBI Taxonomy" id="269621"/>
    <lineage>
        <taxon>Eukaryota</taxon>
        <taxon>Fungi</taxon>
        <taxon>Dikarya</taxon>
        <taxon>Basidiomycota</taxon>
        <taxon>Pucciniomycotina</taxon>
        <taxon>Microbotryomycetes</taxon>
        <taxon>Microbotryales</taxon>
        <taxon>Microbotryaceae</taxon>
        <taxon>Microbotryum</taxon>
    </lineage>
</organism>
<dbReference type="Pfam" id="PF00149">
    <property type="entry name" value="Metallophos"/>
    <property type="match status" value="1"/>
</dbReference>
<evidence type="ECO:0000256" key="12">
    <source>
        <dbReference type="ARBA" id="ARBA00023242"/>
    </source>
</evidence>
<keyword evidence="6" id="KW-0507">mRNA processing</keyword>
<feature type="domain" description="Lariat debranching enzyme C-terminal" evidence="14">
    <location>
        <begin position="405"/>
        <end position="578"/>
    </location>
</feature>
<proteinExistence type="inferred from homology"/>
<feature type="region of interest" description="Disordered" evidence="13">
    <location>
        <begin position="275"/>
        <end position="416"/>
    </location>
</feature>
<dbReference type="Pfam" id="PF05011">
    <property type="entry name" value="DBR1"/>
    <property type="match status" value="1"/>
</dbReference>
<comment type="cofactor">
    <cofactor evidence="3">
        <name>Fe(2+)</name>
        <dbReference type="ChEBI" id="CHEBI:29033"/>
    </cofactor>
</comment>
<feature type="compositionally biased region" description="Basic and acidic residues" evidence="13">
    <location>
        <begin position="387"/>
        <end position="402"/>
    </location>
</feature>
<keyword evidence="7" id="KW-0479">Metal-binding</keyword>